<evidence type="ECO:0000313" key="1">
    <source>
        <dbReference type="EMBL" id="KTB38558.1"/>
    </source>
</evidence>
<dbReference type="Proteomes" id="UP000054988">
    <property type="component" value="Unassembled WGS sequence"/>
</dbReference>
<name>A0A0W0FQ86_MONRR</name>
<proteinExistence type="predicted"/>
<dbReference type="EMBL" id="LATX01000055">
    <property type="protein sequence ID" value="KTB47320.1"/>
    <property type="molecule type" value="Genomic_DNA"/>
</dbReference>
<dbReference type="EMBL" id="LATX01001754">
    <property type="protein sequence ID" value="KTB38558.1"/>
    <property type="molecule type" value="Genomic_DNA"/>
</dbReference>
<organism evidence="1 3">
    <name type="scientific">Moniliophthora roreri</name>
    <name type="common">Frosty pod rot fungus</name>
    <name type="synonym">Monilia roreri</name>
    <dbReference type="NCBI Taxonomy" id="221103"/>
    <lineage>
        <taxon>Eukaryota</taxon>
        <taxon>Fungi</taxon>
        <taxon>Dikarya</taxon>
        <taxon>Basidiomycota</taxon>
        <taxon>Agaricomycotina</taxon>
        <taxon>Agaricomycetes</taxon>
        <taxon>Agaricomycetidae</taxon>
        <taxon>Agaricales</taxon>
        <taxon>Marasmiineae</taxon>
        <taxon>Marasmiaceae</taxon>
        <taxon>Moniliophthora</taxon>
    </lineage>
</organism>
<comment type="caution">
    <text evidence="1">The sequence shown here is derived from an EMBL/GenBank/DDBJ whole genome shotgun (WGS) entry which is preliminary data.</text>
</comment>
<reference evidence="1 3" key="1">
    <citation type="submission" date="2015-12" db="EMBL/GenBank/DDBJ databases">
        <title>Draft genome sequence of Moniliophthora roreri, the causal agent of frosty pod rot of cacao.</title>
        <authorList>
            <person name="Aime M.C."/>
            <person name="Diaz-Valderrama J.R."/>
            <person name="Kijpornyongpan T."/>
            <person name="Phillips-Mora W."/>
        </authorList>
    </citation>
    <scope>NUCLEOTIDE SEQUENCE [LARGE SCALE GENOMIC DNA]</scope>
    <source>
        <strain evidence="1 3">MCA 2952</strain>
    </source>
</reference>
<gene>
    <name evidence="2" type="ORF">WG66_102</name>
    <name evidence="1" type="ORF">WG66_8867</name>
</gene>
<protein>
    <submittedName>
        <fullName evidence="1">Uncharacterized protein</fullName>
    </submittedName>
</protein>
<evidence type="ECO:0000313" key="3">
    <source>
        <dbReference type="Proteomes" id="UP000054988"/>
    </source>
</evidence>
<evidence type="ECO:0000313" key="2">
    <source>
        <dbReference type="EMBL" id="KTB47320.1"/>
    </source>
</evidence>
<accession>A0A0W0FQ86</accession>
<sequence length="45" mass="5272">MPIEDQEMADISRNLVNVQIMLRNSPHKALNAIIVSWSQYFQQKN</sequence>
<dbReference type="AlphaFoldDB" id="A0A0W0FQ86"/>